<dbReference type="Proteomes" id="UP000474175">
    <property type="component" value="Unassembled WGS sequence"/>
</dbReference>
<reference evidence="1 2" key="1">
    <citation type="submission" date="2020-02" db="EMBL/GenBank/DDBJ databases">
        <title>Draft genome sequence of two Spirosoma agri KCTC 52727 and Spirosoma terrae KCTC 52035.</title>
        <authorList>
            <person name="Rojas J."/>
            <person name="Ambika Manirajan B."/>
            <person name="Suarez C."/>
            <person name="Ratering S."/>
            <person name="Schnell S."/>
        </authorList>
    </citation>
    <scope>NUCLEOTIDE SEQUENCE [LARGE SCALE GENOMIC DNA]</scope>
    <source>
        <strain evidence="1 2">KCTC 52035</strain>
    </source>
</reference>
<organism evidence="1 2">
    <name type="scientific">Spirosoma terrae</name>
    <dbReference type="NCBI Taxonomy" id="1968276"/>
    <lineage>
        <taxon>Bacteria</taxon>
        <taxon>Pseudomonadati</taxon>
        <taxon>Bacteroidota</taxon>
        <taxon>Cytophagia</taxon>
        <taxon>Cytophagales</taxon>
        <taxon>Cytophagaceae</taxon>
        <taxon>Spirosoma</taxon>
    </lineage>
</organism>
<dbReference type="AlphaFoldDB" id="A0A6L9L9I0"/>
<gene>
    <name evidence="1" type="ORF">GK108_14155</name>
</gene>
<dbReference type="EMBL" id="JAAFZH010000005">
    <property type="protein sequence ID" value="NDU96022.1"/>
    <property type="molecule type" value="Genomic_DNA"/>
</dbReference>
<sequence>MSDSDLLAHAIGALAYRFTVAISGCSESFGNYKISSHTRSPTEILNHMYDLVIKTMTMIQEGHFNCPPPEILSFDSEYNRLVEGLQELREIVKTVPIADDVCKRLLQGPILDIATHIGQLAMLNGLNGNKIPKENYYIADIN</sequence>
<comment type="caution">
    <text evidence="1">The sequence shown here is derived from an EMBL/GenBank/DDBJ whole genome shotgun (WGS) entry which is preliminary data.</text>
</comment>
<keyword evidence="2" id="KW-1185">Reference proteome</keyword>
<evidence type="ECO:0000313" key="2">
    <source>
        <dbReference type="Proteomes" id="UP000474175"/>
    </source>
</evidence>
<proteinExistence type="predicted"/>
<accession>A0A6L9L9I0</accession>
<dbReference type="SUPFAM" id="SSF109854">
    <property type="entry name" value="DinB/YfiT-like putative metalloenzymes"/>
    <property type="match status" value="1"/>
</dbReference>
<dbReference type="RefSeq" id="WP_163949233.1">
    <property type="nucleotide sequence ID" value="NZ_JAAFZH010000005.1"/>
</dbReference>
<dbReference type="InterPro" id="IPR034660">
    <property type="entry name" value="DinB/YfiT-like"/>
</dbReference>
<protein>
    <recommendedName>
        <fullName evidence="3">DinB family protein</fullName>
    </recommendedName>
</protein>
<name>A0A6L9L9I0_9BACT</name>
<evidence type="ECO:0008006" key="3">
    <source>
        <dbReference type="Google" id="ProtNLM"/>
    </source>
</evidence>
<evidence type="ECO:0000313" key="1">
    <source>
        <dbReference type="EMBL" id="NDU96022.1"/>
    </source>
</evidence>